<gene>
    <name evidence="1" type="ORF">OPV22_026087</name>
</gene>
<protein>
    <submittedName>
        <fullName evidence="1">Uncharacterized protein</fullName>
    </submittedName>
</protein>
<organism evidence="1 2">
    <name type="scientific">Ensete ventricosum</name>
    <name type="common">Abyssinian banana</name>
    <name type="synonym">Musa ensete</name>
    <dbReference type="NCBI Taxonomy" id="4639"/>
    <lineage>
        <taxon>Eukaryota</taxon>
        <taxon>Viridiplantae</taxon>
        <taxon>Streptophyta</taxon>
        <taxon>Embryophyta</taxon>
        <taxon>Tracheophyta</taxon>
        <taxon>Spermatophyta</taxon>
        <taxon>Magnoliopsida</taxon>
        <taxon>Liliopsida</taxon>
        <taxon>Zingiberales</taxon>
        <taxon>Musaceae</taxon>
        <taxon>Ensete</taxon>
    </lineage>
</organism>
<dbReference type="EMBL" id="JAQQAF010000007">
    <property type="protein sequence ID" value="KAJ8471744.1"/>
    <property type="molecule type" value="Genomic_DNA"/>
</dbReference>
<sequence length="95" mass="10396">MGPAHLPLPTKLYGATETLEAAASLQRQAFACMRRPNFQSGGSFLGRERERERQREGFLEVVAVRCCWQRLAGFVGGLVAGGIPISLSFRSPSPF</sequence>
<name>A0AAV8QEU6_ENSVE</name>
<keyword evidence="2" id="KW-1185">Reference proteome</keyword>
<proteinExistence type="predicted"/>
<dbReference type="Proteomes" id="UP001222027">
    <property type="component" value="Unassembled WGS sequence"/>
</dbReference>
<reference evidence="1 2" key="1">
    <citation type="submission" date="2022-12" db="EMBL/GenBank/DDBJ databases">
        <title>Chromosome-scale assembly of the Ensete ventricosum genome.</title>
        <authorList>
            <person name="Dussert Y."/>
            <person name="Stocks J."/>
            <person name="Wendawek A."/>
            <person name="Woldeyes F."/>
            <person name="Nichols R.A."/>
            <person name="Borrell J.S."/>
        </authorList>
    </citation>
    <scope>NUCLEOTIDE SEQUENCE [LARGE SCALE GENOMIC DNA]</scope>
    <source>
        <strain evidence="2">cv. Maze</strain>
        <tissue evidence="1">Seeds</tissue>
    </source>
</reference>
<evidence type="ECO:0000313" key="2">
    <source>
        <dbReference type="Proteomes" id="UP001222027"/>
    </source>
</evidence>
<evidence type="ECO:0000313" key="1">
    <source>
        <dbReference type="EMBL" id="KAJ8471744.1"/>
    </source>
</evidence>
<dbReference type="AlphaFoldDB" id="A0AAV8QEU6"/>
<comment type="caution">
    <text evidence="1">The sequence shown here is derived from an EMBL/GenBank/DDBJ whole genome shotgun (WGS) entry which is preliminary data.</text>
</comment>
<accession>A0AAV8QEU6</accession>